<reference evidence="2 3" key="1">
    <citation type="submission" date="2018-10" db="EMBL/GenBank/DDBJ databases">
        <title>Anaerotruncus faecis sp. nov., isolated from human feces.</title>
        <authorList>
            <person name="Wang Y.-J."/>
        </authorList>
    </citation>
    <scope>NUCLEOTIDE SEQUENCE [LARGE SCALE GENOMIC DNA]</scope>
    <source>
        <strain evidence="2 3">22A2-44</strain>
    </source>
</reference>
<dbReference type="InterPro" id="IPR050246">
    <property type="entry name" value="Class_II_FBP_aldolase"/>
</dbReference>
<dbReference type="GO" id="GO:0008270">
    <property type="term" value="F:zinc ion binding"/>
    <property type="evidence" value="ECO:0007669"/>
    <property type="project" value="InterPro"/>
</dbReference>
<dbReference type="InterPro" id="IPR000771">
    <property type="entry name" value="FBA_II"/>
</dbReference>
<dbReference type="AlphaFoldDB" id="A0A498CP74"/>
<comment type="cofactor">
    <cofactor evidence="1">
        <name>Zn(2+)</name>
        <dbReference type="ChEBI" id="CHEBI:29105"/>
    </cofactor>
</comment>
<dbReference type="EMBL" id="RCHT01000002">
    <property type="protein sequence ID" value="RLL13836.1"/>
    <property type="molecule type" value="Genomic_DNA"/>
</dbReference>
<dbReference type="Gene3D" id="3.20.20.70">
    <property type="entry name" value="Aldolase class I"/>
    <property type="match status" value="1"/>
</dbReference>
<dbReference type="Proteomes" id="UP000276301">
    <property type="component" value="Unassembled WGS sequence"/>
</dbReference>
<dbReference type="GO" id="GO:0016832">
    <property type="term" value="F:aldehyde-lyase activity"/>
    <property type="evidence" value="ECO:0007669"/>
    <property type="project" value="InterPro"/>
</dbReference>
<sequence length="299" mass="32039">MPQGERETAAFRLPESEAVMNGNLFVRVLRRARESSTACASINILNYNTARAVIHAAERAGRPVILQPSVGTVRRYGVSEMFRMIDGLRSAASVPVALHLDHCRDEELARACADAGWDAVMMDYSALPLEENIRKTREMAAYAHPRGVAVEGEVGVILGVEEEVSSKTASAASYEDTLAFIEGAGVDAIAPSIGTAHGLYTGVPALNFGLVERLAAQPVPIVIHGGTGLPAADFRRLIALGAAKINLSTALKQVYLGESRRQLENPDVAPVAFDEAVENAASLLMEKFIRLFAGEDVEL</sequence>
<name>A0A498CP74_9FIRM</name>
<dbReference type="Pfam" id="PF01116">
    <property type="entry name" value="F_bP_aldolase"/>
    <property type="match status" value="1"/>
</dbReference>
<evidence type="ECO:0000313" key="3">
    <source>
        <dbReference type="Proteomes" id="UP000276301"/>
    </source>
</evidence>
<dbReference type="PANTHER" id="PTHR30304:SF0">
    <property type="entry name" value="D-TAGATOSE-1,6-BISPHOSPHATE ALDOLASE SUBUNIT GATY-RELATED"/>
    <property type="match status" value="1"/>
</dbReference>
<dbReference type="InterPro" id="IPR013785">
    <property type="entry name" value="Aldolase_TIM"/>
</dbReference>
<protein>
    <submittedName>
        <fullName evidence="2">Class II fructose-bisphosphate aldolase</fullName>
    </submittedName>
</protein>
<organism evidence="2 3">
    <name type="scientific">Anaerotruncus massiliensis</name>
    <name type="common">ex Liu et al. 2021</name>
    <dbReference type="NCBI Taxonomy" id="2321404"/>
    <lineage>
        <taxon>Bacteria</taxon>
        <taxon>Bacillati</taxon>
        <taxon>Bacillota</taxon>
        <taxon>Clostridia</taxon>
        <taxon>Eubacteriales</taxon>
        <taxon>Oscillospiraceae</taxon>
        <taxon>Anaerotruncus</taxon>
    </lineage>
</organism>
<dbReference type="PANTHER" id="PTHR30304">
    <property type="entry name" value="D-TAGATOSE-1,6-BISPHOSPHATE ALDOLASE"/>
    <property type="match status" value="1"/>
</dbReference>
<keyword evidence="3" id="KW-1185">Reference proteome</keyword>
<proteinExistence type="predicted"/>
<dbReference type="SUPFAM" id="SSF51569">
    <property type="entry name" value="Aldolase"/>
    <property type="match status" value="1"/>
</dbReference>
<evidence type="ECO:0000256" key="1">
    <source>
        <dbReference type="ARBA" id="ARBA00001947"/>
    </source>
</evidence>
<gene>
    <name evidence="2" type="ORF">D4A47_02810</name>
</gene>
<evidence type="ECO:0000313" key="2">
    <source>
        <dbReference type="EMBL" id="RLL13836.1"/>
    </source>
</evidence>
<dbReference type="GO" id="GO:0005975">
    <property type="term" value="P:carbohydrate metabolic process"/>
    <property type="evidence" value="ECO:0007669"/>
    <property type="project" value="InterPro"/>
</dbReference>
<accession>A0A498CP74</accession>
<comment type="caution">
    <text evidence="2">The sequence shown here is derived from an EMBL/GenBank/DDBJ whole genome shotgun (WGS) entry which is preliminary data.</text>
</comment>